<evidence type="ECO:0000313" key="1">
    <source>
        <dbReference type="EMBL" id="MBD3325350.1"/>
    </source>
</evidence>
<name>A0A9D5Q652_9BACT</name>
<proteinExistence type="predicted"/>
<evidence type="ECO:0000313" key="2">
    <source>
        <dbReference type="Proteomes" id="UP000649604"/>
    </source>
</evidence>
<dbReference type="EMBL" id="WJJP01000398">
    <property type="protein sequence ID" value="MBD3325350.1"/>
    <property type="molecule type" value="Genomic_DNA"/>
</dbReference>
<dbReference type="AlphaFoldDB" id="A0A9D5Q652"/>
<reference evidence="1" key="1">
    <citation type="submission" date="2019-11" db="EMBL/GenBank/DDBJ databases">
        <title>Microbial mats filling the niche in hypersaline microbial mats.</title>
        <authorList>
            <person name="Wong H.L."/>
            <person name="Macleod F.I."/>
            <person name="White R.A. III"/>
            <person name="Burns B.P."/>
        </authorList>
    </citation>
    <scope>NUCLEOTIDE SEQUENCE</scope>
    <source>
        <strain evidence="1">Rbin_158</strain>
    </source>
</reference>
<accession>A0A9D5Q652</accession>
<gene>
    <name evidence="1" type="ORF">GF339_12240</name>
</gene>
<dbReference type="Proteomes" id="UP000649604">
    <property type="component" value="Unassembled WGS sequence"/>
</dbReference>
<organism evidence="1 2">
    <name type="scientific">candidate division KSB3 bacterium</name>
    <dbReference type="NCBI Taxonomy" id="2044937"/>
    <lineage>
        <taxon>Bacteria</taxon>
        <taxon>candidate division KSB3</taxon>
    </lineage>
</organism>
<sequence length="339" mass="37840">MVKKLLPGVMVWFVVLTLVVEMPLADQVNAQETRSIVPYPRDEIRIETIDPRTQMPKQAFCIGVNTIDVKLTNTSGYRQYVSVINRDTRGTERTLYSGWLEPGVQFLSALLRKQLELTGPAGTEMLRVERNQYGQGTPGTWVSFYVQDCGGGFPPGGGYGYAQLRAWIQPYAIEQGKKGTITLQTSVGSRPDRPYYFEILNSWGQLWKRLPVSKRPHEHYQVTLPVGTSTKPGMLTYTVNLWLEGGVTEERTKVASTQFSFRVITAGSTPTPYGPGYPTYPTYPGWSPSPYDADPYSGMPPYSGTTPYPSIPSYGMSPYTMSLYGTYYPGGPATERQIQ</sequence>
<comment type="caution">
    <text evidence="1">The sequence shown here is derived from an EMBL/GenBank/DDBJ whole genome shotgun (WGS) entry which is preliminary data.</text>
</comment>
<protein>
    <submittedName>
        <fullName evidence="1">Uncharacterized protein</fullName>
    </submittedName>
</protein>